<evidence type="ECO:0000256" key="3">
    <source>
        <dbReference type="ARBA" id="ARBA00022705"/>
    </source>
</evidence>
<reference evidence="15 16" key="1">
    <citation type="submission" date="2022-10" db="EMBL/GenBank/DDBJ databases">
        <title>Paenibacillus description and whole genome data of maize root bacterial community.</title>
        <authorList>
            <person name="Marton D."/>
            <person name="Farkas M."/>
            <person name="Cserhati M."/>
        </authorList>
    </citation>
    <scope>NUCLEOTIDE SEQUENCE [LARGE SCALE GENOMIC DNA]</scope>
    <source>
        <strain evidence="15 16">P96</strain>
    </source>
</reference>
<dbReference type="Pfam" id="PF00772">
    <property type="entry name" value="DnaB"/>
    <property type="match status" value="1"/>
</dbReference>
<dbReference type="PANTHER" id="PTHR30153">
    <property type="entry name" value="REPLICATIVE DNA HELICASE DNAB"/>
    <property type="match status" value="1"/>
</dbReference>
<evidence type="ECO:0000256" key="13">
    <source>
        <dbReference type="SAM" id="MobiDB-lite"/>
    </source>
</evidence>
<dbReference type="InterPro" id="IPR007694">
    <property type="entry name" value="DNA_helicase_DnaB-like_C"/>
</dbReference>
<keyword evidence="9" id="KW-0413">Isomerase</keyword>
<dbReference type="EC" id="5.6.2.3" evidence="11 12"/>
<dbReference type="Gene3D" id="3.40.50.300">
    <property type="entry name" value="P-loop containing nucleotide triphosphate hydrolases"/>
    <property type="match status" value="1"/>
</dbReference>
<evidence type="ECO:0000256" key="12">
    <source>
        <dbReference type="RuleBase" id="RU362085"/>
    </source>
</evidence>
<gene>
    <name evidence="15" type="primary">dnaB</name>
    <name evidence="15" type="ORF">OIN60_01450</name>
</gene>
<keyword evidence="16" id="KW-1185">Reference proteome</keyword>
<dbReference type="SMART" id="SM00382">
    <property type="entry name" value="AAA"/>
    <property type="match status" value="1"/>
</dbReference>
<dbReference type="SUPFAM" id="SSF52540">
    <property type="entry name" value="P-loop containing nucleoside triphosphate hydrolases"/>
    <property type="match status" value="1"/>
</dbReference>
<accession>A0ABT9FM48</accession>
<keyword evidence="4 12" id="KW-0547">Nucleotide-binding</keyword>
<keyword evidence="8 12" id="KW-0238">DNA-binding</keyword>
<feature type="domain" description="SF4 helicase" evidence="14">
    <location>
        <begin position="177"/>
        <end position="441"/>
    </location>
</feature>
<organism evidence="15 16">
    <name type="scientific">Paenibacillus zeirhizosphaerae</name>
    <dbReference type="NCBI Taxonomy" id="2987519"/>
    <lineage>
        <taxon>Bacteria</taxon>
        <taxon>Bacillati</taxon>
        <taxon>Bacillota</taxon>
        <taxon>Bacilli</taxon>
        <taxon>Bacillales</taxon>
        <taxon>Paenibacillaceae</taxon>
        <taxon>Paenibacillus</taxon>
    </lineage>
</organism>
<dbReference type="InterPro" id="IPR007692">
    <property type="entry name" value="DNA_helicase_DnaB"/>
</dbReference>
<feature type="region of interest" description="Disordered" evidence="13">
    <location>
        <begin position="443"/>
        <end position="467"/>
    </location>
</feature>
<keyword evidence="7 12" id="KW-0067">ATP-binding</keyword>
<dbReference type="PANTHER" id="PTHR30153:SF2">
    <property type="entry name" value="REPLICATIVE DNA HELICASE"/>
    <property type="match status" value="1"/>
</dbReference>
<comment type="catalytic activity">
    <reaction evidence="10 12">
        <text>ATP + H2O = ADP + phosphate + H(+)</text>
        <dbReference type="Rhea" id="RHEA:13065"/>
        <dbReference type="ChEBI" id="CHEBI:15377"/>
        <dbReference type="ChEBI" id="CHEBI:15378"/>
        <dbReference type="ChEBI" id="CHEBI:30616"/>
        <dbReference type="ChEBI" id="CHEBI:43474"/>
        <dbReference type="ChEBI" id="CHEBI:456216"/>
        <dbReference type="EC" id="5.6.2.3"/>
    </reaction>
</comment>
<evidence type="ECO:0000256" key="10">
    <source>
        <dbReference type="ARBA" id="ARBA00048954"/>
    </source>
</evidence>
<evidence type="ECO:0000256" key="7">
    <source>
        <dbReference type="ARBA" id="ARBA00022840"/>
    </source>
</evidence>
<dbReference type="InterPro" id="IPR036185">
    <property type="entry name" value="DNA_heli_DnaB-like_N_sf"/>
</dbReference>
<dbReference type="EMBL" id="JAPCKK010000001">
    <property type="protein sequence ID" value="MDP4095457.1"/>
    <property type="molecule type" value="Genomic_DNA"/>
</dbReference>
<evidence type="ECO:0000313" key="16">
    <source>
        <dbReference type="Proteomes" id="UP001241848"/>
    </source>
</evidence>
<evidence type="ECO:0000313" key="15">
    <source>
        <dbReference type="EMBL" id="MDP4095457.1"/>
    </source>
</evidence>
<keyword evidence="6 12" id="KW-0347">Helicase</keyword>
<evidence type="ECO:0000259" key="14">
    <source>
        <dbReference type="PROSITE" id="PS51199"/>
    </source>
</evidence>
<comment type="similarity">
    <text evidence="1 12">Belongs to the helicase family. DnaB subfamily.</text>
</comment>
<keyword evidence="5 12" id="KW-0378">Hydrolase</keyword>
<dbReference type="InterPro" id="IPR003593">
    <property type="entry name" value="AAA+_ATPase"/>
</dbReference>
<dbReference type="NCBIfam" id="NF004384">
    <property type="entry name" value="PRK05748.1"/>
    <property type="match status" value="1"/>
</dbReference>
<keyword evidence="3 12" id="KW-0235">DNA replication</keyword>
<evidence type="ECO:0000256" key="6">
    <source>
        <dbReference type="ARBA" id="ARBA00022806"/>
    </source>
</evidence>
<dbReference type="CDD" id="cd00984">
    <property type="entry name" value="DnaB_C"/>
    <property type="match status" value="1"/>
</dbReference>
<name>A0ABT9FM48_9BACL</name>
<dbReference type="InterPro" id="IPR027417">
    <property type="entry name" value="P-loop_NTPase"/>
</dbReference>
<dbReference type="Pfam" id="PF03796">
    <property type="entry name" value="DnaB_C"/>
    <property type="match status" value="1"/>
</dbReference>
<evidence type="ECO:0000256" key="11">
    <source>
        <dbReference type="NCBIfam" id="TIGR00665"/>
    </source>
</evidence>
<evidence type="ECO:0000256" key="1">
    <source>
        <dbReference type="ARBA" id="ARBA00008428"/>
    </source>
</evidence>
<proteinExistence type="inferred from homology"/>
<protein>
    <recommendedName>
        <fullName evidence="11 12">Replicative DNA helicase</fullName>
        <ecNumber evidence="11 12">5.6.2.3</ecNumber>
    </recommendedName>
</protein>
<dbReference type="NCBIfam" id="TIGR00665">
    <property type="entry name" value="DnaB"/>
    <property type="match status" value="1"/>
</dbReference>
<evidence type="ECO:0000256" key="9">
    <source>
        <dbReference type="ARBA" id="ARBA00023235"/>
    </source>
</evidence>
<evidence type="ECO:0000256" key="5">
    <source>
        <dbReference type="ARBA" id="ARBA00022801"/>
    </source>
</evidence>
<comment type="function">
    <text evidence="12">The main replicative DNA helicase, it participates in initiation and elongation during chromosome replication. Travels ahead of the DNA replisome, separating dsDNA into templates for DNA synthesis. A processive ATP-dependent 5'-3' DNA helicase it has DNA-dependent ATPase activity.</text>
</comment>
<evidence type="ECO:0000256" key="8">
    <source>
        <dbReference type="ARBA" id="ARBA00023125"/>
    </source>
</evidence>
<dbReference type="GO" id="GO:0003678">
    <property type="term" value="F:DNA helicase activity"/>
    <property type="evidence" value="ECO:0007669"/>
    <property type="project" value="UniProtKB-EC"/>
</dbReference>
<dbReference type="Gene3D" id="1.10.860.10">
    <property type="entry name" value="DNAb Helicase, Chain A"/>
    <property type="match status" value="1"/>
</dbReference>
<dbReference type="RefSeq" id="WP_305753085.1">
    <property type="nucleotide sequence ID" value="NZ_JAPCKK010000001.1"/>
</dbReference>
<dbReference type="InterPro" id="IPR016136">
    <property type="entry name" value="DNA_helicase_N/primase_C"/>
</dbReference>
<sequence>MSNNVDLPNNLQAEQAVIGAILLDAQAYMYAADILSADHFYSMQHELIYRAFTDLSDEGKPIDLVSVTARLQEKKHIELAGGVSYLGKLAKSVPTAANITDYAEIVKDRYLHRETILSLEAQLRDAWKSDTGMLALASVQTAATNLSDKAVRGNEFRPVREVAMAAFDIMENRYTCSGDEVTGIPSGYVDLDKMTSGFQEGDLIIVAARPSVGKTAFALNIAQNASIRARKRVALFSLEMSGEQLTLRMISAEQHVDANRIRTGFLRAEDWDKATLAISSLSEAQLYIDDSSALTVQEIMNKCRRLKQKFGLDMVVIDYLQLISGDRRENRQQEVSDISRKLKQLARELQVPVIALSQLNRSVEQRQDKRPMLSDLRESGAIEQDADIVAFLHRDDYYDQETEKKNIIEIIIAKQRNGPVGTVELVFMKNYNKFANYERTHNMPQSEQIPDSELQMNGEGREYYETR</sequence>
<dbReference type="PROSITE" id="PS51199">
    <property type="entry name" value="SF4_HELICASE"/>
    <property type="match status" value="1"/>
</dbReference>
<dbReference type="Proteomes" id="UP001241848">
    <property type="component" value="Unassembled WGS sequence"/>
</dbReference>
<keyword evidence="2 12" id="KW-0639">Primosome</keyword>
<dbReference type="GO" id="GO:0016787">
    <property type="term" value="F:hydrolase activity"/>
    <property type="evidence" value="ECO:0007669"/>
    <property type="project" value="UniProtKB-KW"/>
</dbReference>
<dbReference type="InterPro" id="IPR007693">
    <property type="entry name" value="DNA_helicase_DnaB-like_N"/>
</dbReference>
<evidence type="ECO:0000256" key="2">
    <source>
        <dbReference type="ARBA" id="ARBA00022515"/>
    </source>
</evidence>
<evidence type="ECO:0000256" key="4">
    <source>
        <dbReference type="ARBA" id="ARBA00022741"/>
    </source>
</evidence>
<comment type="caution">
    <text evidence="15">The sequence shown here is derived from an EMBL/GenBank/DDBJ whole genome shotgun (WGS) entry which is preliminary data.</text>
</comment>
<dbReference type="SUPFAM" id="SSF48024">
    <property type="entry name" value="N-terminal domain of DnaB helicase"/>
    <property type="match status" value="1"/>
</dbReference>